<dbReference type="InterPro" id="IPR006115">
    <property type="entry name" value="6PGDH_NADP-bd"/>
</dbReference>
<evidence type="ECO:0000256" key="1">
    <source>
        <dbReference type="SAM" id="MobiDB-lite"/>
    </source>
</evidence>
<feature type="region of interest" description="Disordered" evidence="1">
    <location>
        <begin position="63"/>
        <end position="176"/>
    </location>
</feature>
<gene>
    <name evidence="3" type="ORF">DGYR_LOCUS7705</name>
</gene>
<dbReference type="GO" id="GO:0140673">
    <property type="term" value="P:transcription elongation-coupled chromatin remodeling"/>
    <property type="evidence" value="ECO:0007669"/>
    <property type="project" value="TreeGrafter"/>
</dbReference>
<accession>A0A7I8VUR7</accession>
<dbReference type="SUPFAM" id="SSF63748">
    <property type="entry name" value="Tudor/PWWP/MBT"/>
    <property type="match status" value="1"/>
</dbReference>
<dbReference type="PROSITE" id="PS50812">
    <property type="entry name" value="PWWP"/>
    <property type="match status" value="1"/>
</dbReference>
<dbReference type="GO" id="GO:0003677">
    <property type="term" value="F:DNA binding"/>
    <property type="evidence" value="ECO:0007669"/>
    <property type="project" value="TreeGrafter"/>
</dbReference>
<organism evidence="3 4">
    <name type="scientific">Dimorphilus gyrociliatus</name>
    <dbReference type="NCBI Taxonomy" id="2664684"/>
    <lineage>
        <taxon>Eukaryota</taxon>
        <taxon>Metazoa</taxon>
        <taxon>Spiralia</taxon>
        <taxon>Lophotrochozoa</taxon>
        <taxon>Annelida</taxon>
        <taxon>Polychaeta</taxon>
        <taxon>Polychaeta incertae sedis</taxon>
        <taxon>Dinophilidae</taxon>
        <taxon>Dimorphilus</taxon>
    </lineage>
</organism>
<keyword evidence="4" id="KW-1185">Reference proteome</keyword>
<dbReference type="OrthoDB" id="21615at2759"/>
<dbReference type="Proteomes" id="UP000549394">
    <property type="component" value="Unassembled WGS sequence"/>
</dbReference>
<name>A0A7I8VUR7_9ANNE</name>
<dbReference type="EMBL" id="CAJFCJ010000010">
    <property type="protein sequence ID" value="CAD5119460.1"/>
    <property type="molecule type" value="Genomic_DNA"/>
</dbReference>
<dbReference type="PANTHER" id="PTHR43580:SF2">
    <property type="entry name" value="CYTOKINE-LIKE NUCLEAR FACTOR N-PAC"/>
    <property type="match status" value="1"/>
</dbReference>
<proteinExistence type="predicted"/>
<dbReference type="InterPro" id="IPR036291">
    <property type="entry name" value="NAD(P)-bd_dom_sf"/>
</dbReference>
<evidence type="ECO:0000259" key="2">
    <source>
        <dbReference type="PROSITE" id="PS50812"/>
    </source>
</evidence>
<dbReference type="Gene3D" id="3.40.50.720">
    <property type="entry name" value="NAD(P)-binding Rossmann-like Domain"/>
    <property type="match status" value="1"/>
</dbReference>
<comment type="caution">
    <text evidence="3">The sequence shown here is derived from an EMBL/GenBank/DDBJ whole genome shotgun (WGS) entry which is preliminary data.</text>
</comment>
<evidence type="ECO:0000313" key="3">
    <source>
        <dbReference type="EMBL" id="CAD5119460.1"/>
    </source>
</evidence>
<feature type="compositionally biased region" description="Basic and acidic residues" evidence="1">
    <location>
        <begin position="63"/>
        <end position="72"/>
    </location>
</feature>
<reference evidence="3 4" key="1">
    <citation type="submission" date="2020-08" db="EMBL/GenBank/DDBJ databases">
        <authorList>
            <person name="Hejnol A."/>
        </authorList>
    </citation>
    <scope>NUCLEOTIDE SEQUENCE [LARGE SCALE GENOMIC DNA]</scope>
</reference>
<dbReference type="Pfam" id="PF03446">
    <property type="entry name" value="NAD_binding_2"/>
    <property type="match status" value="1"/>
</dbReference>
<dbReference type="GO" id="GO:0000785">
    <property type="term" value="C:chromatin"/>
    <property type="evidence" value="ECO:0007669"/>
    <property type="project" value="TreeGrafter"/>
</dbReference>
<dbReference type="SUPFAM" id="SSF51735">
    <property type="entry name" value="NAD(P)-binding Rossmann-fold domains"/>
    <property type="match status" value="1"/>
</dbReference>
<dbReference type="GO" id="GO:0050661">
    <property type="term" value="F:NADP binding"/>
    <property type="evidence" value="ECO:0007669"/>
    <property type="project" value="InterPro"/>
</dbReference>
<feature type="domain" description="PWWP" evidence="2">
    <location>
        <begin position="5"/>
        <end position="23"/>
    </location>
</feature>
<protein>
    <submittedName>
        <fullName evidence="3">DgyrCDS8066</fullName>
    </submittedName>
</protein>
<feature type="compositionally biased region" description="Polar residues" evidence="1">
    <location>
        <begin position="109"/>
        <end position="119"/>
    </location>
</feature>
<sequence length="239" mass="26678">MSLKQNDYVWAKMKGYREWPGKISIIVKPNLHSAWIAEDQLHPYEENKDKFLPTNAKKSLKDAVAELEKTRDSNAPLEPFKSPDEKAFFSLVEEKERDKKPRGRPPKRTSSPVTSTASSEVKKSKTAGAKSELAESSTEASMRRHSTKFTWGVEEDDTNSQTSRDGTPKRESGVLAATATPTSTIPTPQRIGFLGIGNMGHGMVANLLRSGHEVTIWNRSNSKVSENEMNICMSRSIFH</sequence>
<dbReference type="PANTHER" id="PTHR43580">
    <property type="entry name" value="OXIDOREDUCTASE GLYR1-RELATED"/>
    <property type="match status" value="1"/>
</dbReference>
<dbReference type="Gene3D" id="2.30.30.140">
    <property type="match status" value="1"/>
</dbReference>
<dbReference type="GO" id="GO:0031491">
    <property type="term" value="F:nucleosome binding"/>
    <property type="evidence" value="ECO:0007669"/>
    <property type="project" value="TreeGrafter"/>
</dbReference>
<dbReference type="InterPro" id="IPR000313">
    <property type="entry name" value="PWWP_dom"/>
</dbReference>
<evidence type="ECO:0000313" key="4">
    <source>
        <dbReference type="Proteomes" id="UP000549394"/>
    </source>
</evidence>
<dbReference type="AlphaFoldDB" id="A0A7I8VUR7"/>
<feature type="compositionally biased region" description="Basic and acidic residues" evidence="1">
    <location>
        <begin position="81"/>
        <end position="99"/>
    </location>
</feature>
<dbReference type="InterPro" id="IPR051265">
    <property type="entry name" value="HIBADH-related_NP60_sf"/>
</dbReference>